<evidence type="ECO:0000313" key="1">
    <source>
        <dbReference type="EMBL" id="JAH62512.1"/>
    </source>
</evidence>
<accession>A0A0E9U9V6</accession>
<protein>
    <submittedName>
        <fullName evidence="1">Uncharacterized protein</fullName>
    </submittedName>
</protein>
<sequence>MCLCMLFFCSHEFTCFYIVLELQG</sequence>
<proteinExistence type="predicted"/>
<dbReference type="EMBL" id="GBXM01046065">
    <property type="protein sequence ID" value="JAH62512.1"/>
    <property type="molecule type" value="Transcribed_RNA"/>
</dbReference>
<reference evidence="1" key="1">
    <citation type="submission" date="2014-11" db="EMBL/GenBank/DDBJ databases">
        <authorList>
            <person name="Amaro Gonzalez C."/>
        </authorList>
    </citation>
    <scope>NUCLEOTIDE SEQUENCE</scope>
</reference>
<name>A0A0E9U9V6_ANGAN</name>
<organism evidence="1">
    <name type="scientific">Anguilla anguilla</name>
    <name type="common">European freshwater eel</name>
    <name type="synonym">Muraena anguilla</name>
    <dbReference type="NCBI Taxonomy" id="7936"/>
    <lineage>
        <taxon>Eukaryota</taxon>
        <taxon>Metazoa</taxon>
        <taxon>Chordata</taxon>
        <taxon>Craniata</taxon>
        <taxon>Vertebrata</taxon>
        <taxon>Euteleostomi</taxon>
        <taxon>Actinopterygii</taxon>
        <taxon>Neopterygii</taxon>
        <taxon>Teleostei</taxon>
        <taxon>Anguilliformes</taxon>
        <taxon>Anguillidae</taxon>
        <taxon>Anguilla</taxon>
    </lineage>
</organism>
<dbReference type="AlphaFoldDB" id="A0A0E9U9V6"/>
<reference evidence="1" key="2">
    <citation type="journal article" date="2015" name="Fish Shellfish Immunol.">
        <title>Early steps in the European eel (Anguilla anguilla)-Vibrio vulnificus interaction in the gills: Role of the RtxA13 toxin.</title>
        <authorList>
            <person name="Callol A."/>
            <person name="Pajuelo D."/>
            <person name="Ebbesson L."/>
            <person name="Teles M."/>
            <person name="MacKenzie S."/>
            <person name="Amaro C."/>
        </authorList>
    </citation>
    <scope>NUCLEOTIDE SEQUENCE</scope>
</reference>